<dbReference type="FunFam" id="3.30.1370.10:FF:000001">
    <property type="entry name" value="Polyribonucleotide nucleotidyltransferase"/>
    <property type="match status" value="1"/>
</dbReference>
<dbReference type="CDD" id="cd11364">
    <property type="entry name" value="RNase_PH_PNPase_2"/>
    <property type="match status" value="1"/>
</dbReference>
<keyword evidence="7 9" id="KW-0460">Magnesium</keyword>
<dbReference type="OrthoDB" id="9804305at2"/>
<evidence type="ECO:0000256" key="9">
    <source>
        <dbReference type="HAMAP-Rule" id="MF_01595"/>
    </source>
</evidence>
<feature type="binding site" evidence="9">
    <location>
        <position position="495"/>
    </location>
    <ligand>
        <name>Mg(2+)</name>
        <dbReference type="ChEBI" id="CHEBI:18420"/>
    </ligand>
</feature>
<dbReference type="Pfam" id="PF03726">
    <property type="entry name" value="PNPase"/>
    <property type="match status" value="1"/>
</dbReference>
<proteinExistence type="inferred from homology"/>
<dbReference type="CDD" id="cd04472">
    <property type="entry name" value="S1_PNPase"/>
    <property type="match status" value="1"/>
</dbReference>
<dbReference type="InterPro" id="IPR027408">
    <property type="entry name" value="PNPase/RNase_PH_dom_sf"/>
</dbReference>
<dbReference type="PROSITE" id="PS50126">
    <property type="entry name" value="S1"/>
    <property type="match status" value="1"/>
</dbReference>
<evidence type="ECO:0000256" key="10">
    <source>
        <dbReference type="SAM" id="MobiDB-lite"/>
    </source>
</evidence>
<dbReference type="Pfam" id="PF03725">
    <property type="entry name" value="RNase_PH_C"/>
    <property type="match status" value="1"/>
</dbReference>
<dbReference type="FunFam" id="3.30.230.70:FF:000001">
    <property type="entry name" value="Polyribonucleotide nucleotidyltransferase"/>
    <property type="match status" value="1"/>
</dbReference>
<dbReference type="RefSeq" id="WP_013257721.1">
    <property type="nucleotide sequence ID" value="NC_014365.1"/>
</dbReference>
<dbReference type="Gene3D" id="3.30.230.70">
    <property type="entry name" value="GHMP Kinase, N-terminal domain"/>
    <property type="match status" value="2"/>
</dbReference>
<dbReference type="PANTHER" id="PTHR11252">
    <property type="entry name" value="POLYRIBONUCLEOTIDE NUCLEOTIDYLTRANSFERASE"/>
    <property type="match status" value="1"/>
</dbReference>
<evidence type="ECO:0000256" key="6">
    <source>
        <dbReference type="ARBA" id="ARBA00022723"/>
    </source>
</evidence>
<dbReference type="KEGG" id="dbr:Deba_0897"/>
<dbReference type="SUPFAM" id="SSF54791">
    <property type="entry name" value="Eukaryotic type KH-domain (KH-domain type I)"/>
    <property type="match status" value="1"/>
</dbReference>
<dbReference type="GO" id="GO:0000175">
    <property type="term" value="F:3'-5'-RNA exonuclease activity"/>
    <property type="evidence" value="ECO:0007669"/>
    <property type="project" value="TreeGrafter"/>
</dbReference>
<dbReference type="eggNOG" id="COG1185">
    <property type="taxonomic scope" value="Bacteria"/>
</dbReference>
<accession>E1QFD1</accession>
<dbReference type="GO" id="GO:0004654">
    <property type="term" value="F:polyribonucleotide nucleotidyltransferase activity"/>
    <property type="evidence" value="ECO:0007669"/>
    <property type="project" value="UniProtKB-UniRule"/>
</dbReference>
<keyword evidence="13" id="KW-1185">Reference proteome</keyword>
<dbReference type="SUPFAM" id="SSF54211">
    <property type="entry name" value="Ribosomal protein S5 domain 2-like"/>
    <property type="match status" value="2"/>
</dbReference>
<dbReference type="InterPro" id="IPR001247">
    <property type="entry name" value="ExoRNase_PH_dom1"/>
</dbReference>
<dbReference type="Gene3D" id="2.40.50.140">
    <property type="entry name" value="Nucleic acid-binding proteins"/>
    <property type="match status" value="1"/>
</dbReference>
<dbReference type="FunFam" id="3.30.230.70:FF:000002">
    <property type="entry name" value="Polyribonucleotide nucleotidyltransferase"/>
    <property type="match status" value="1"/>
</dbReference>
<keyword evidence="4 9" id="KW-0808">Transferase</keyword>
<dbReference type="GO" id="GO:0000287">
    <property type="term" value="F:magnesium ion binding"/>
    <property type="evidence" value="ECO:0007669"/>
    <property type="project" value="UniProtKB-UniRule"/>
</dbReference>
<keyword evidence="8 9" id="KW-0694">RNA-binding</keyword>
<dbReference type="NCBIfam" id="TIGR03591">
    <property type="entry name" value="polynuc_phos"/>
    <property type="match status" value="1"/>
</dbReference>
<name>E1QFD1_DESB2</name>
<dbReference type="InterPro" id="IPR004087">
    <property type="entry name" value="KH_dom"/>
</dbReference>
<reference evidence="12 13" key="1">
    <citation type="journal article" date="2010" name="Stand. Genomic Sci.">
        <title>Complete genome sequence of Desulfarculus baarsii type strain (2st14).</title>
        <authorList>
            <person name="Sun H."/>
            <person name="Spring S."/>
            <person name="Lapidus A."/>
            <person name="Davenport K."/>
            <person name="Del Rio T.G."/>
            <person name="Tice H."/>
            <person name="Nolan M."/>
            <person name="Copeland A."/>
            <person name="Cheng J.F."/>
            <person name="Lucas S."/>
            <person name="Tapia R."/>
            <person name="Goodwin L."/>
            <person name="Pitluck S."/>
            <person name="Ivanova N."/>
            <person name="Pagani I."/>
            <person name="Mavromatis K."/>
            <person name="Ovchinnikova G."/>
            <person name="Pati A."/>
            <person name="Chen A."/>
            <person name="Palaniappan K."/>
            <person name="Hauser L."/>
            <person name="Chang Y.J."/>
            <person name="Jeffries C.D."/>
            <person name="Detter J.C."/>
            <person name="Han C."/>
            <person name="Rohde M."/>
            <person name="Brambilla E."/>
            <person name="Goker M."/>
            <person name="Woyke T."/>
            <person name="Bristow J."/>
            <person name="Eisen J.A."/>
            <person name="Markowitz V."/>
            <person name="Hugenholtz P."/>
            <person name="Kyrpides N.C."/>
            <person name="Klenk H.P."/>
            <person name="Land M."/>
        </authorList>
    </citation>
    <scope>NUCLEOTIDE SEQUENCE [LARGE SCALE GENOMIC DNA]</scope>
    <source>
        <strain evidence="13">ATCC 33931 / DSM 2075 / LMG 7858 / VKM B-1802 / 2st14</strain>
    </source>
</reference>
<evidence type="ECO:0000256" key="3">
    <source>
        <dbReference type="ARBA" id="ARBA00022490"/>
    </source>
</evidence>
<dbReference type="Pfam" id="PF00013">
    <property type="entry name" value="KH_1"/>
    <property type="match status" value="1"/>
</dbReference>
<dbReference type="GO" id="GO:0006396">
    <property type="term" value="P:RNA processing"/>
    <property type="evidence" value="ECO:0007669"/>
    <property type="project" value="InterPro"/>
</dbReference>
<evidence type="ECO:0000259" key="11">
    <source>
        <dbReference type="PROSITE" id="PS50126"/>
    </source>
</evidence>
<dbReference type="CDD" id="cd02393">
    <property type="entry name" value="KH-I_PNPase"/>
    <property type="match status" value="1"/>
</dbReference>
<evidence type="ECO:0000256" key="1">
    <source>
        <dbReference type="ARBA" id="ARBA00004496"/>
    </source>
</evidence>
<feature type="domain" description="S1 motif" evidence="11">
    <location>
        <begin position="625"/>
        <end position="693"/>
    </location>
</feature>
<dbReference type="InterPro" id="IPR012340">
    <property type="entry name" value="NA-bd_OB-fold"/>
</dbReference>
<dbReference type="CDD" id="cd11363">
    <property type="entry name" value="RNase_PH_PNPase_1"/>
    <property type="match status" value="1"/>
</dbReference>
<dbReference type="InterPro" id="IPR036456">
    <property type="entry name" value="PNPase_PH_RNA-bd_sf"/>
</dbReference>
<dbReference type="SUPFAM" id="SSF50249">
    <property type="entry name" value="Nucleic acid-binding proteins"/>
    <property type="match status" value="1"/>
</dbReference>
<keyword evidence="3 9" id="KW-0963">Cytoplasm</keyword>
<feature type="binding site" evidence="9">
    <location>
        <position position="489"/>
    </location>
    <ligand>
        <name>Mg(2+)</name>
        <dbReference type="ChEBI" id="CHEBI:18420"/>
    </ligand>
</feature>
<gene>
    <name evidence="9" type="primary">pnp</name>
    <name evidence="12" type="ordered locus">Deba_0897</name>
</gene>
<protein>
    <recommendedName>
        <fullName evidence="9">Polyribonucleotide nucleotidyltransferase</fullName>
        <ecNumber evidence="9">2.7.7.8</ecNumber>
    </recommendedName>
    <alternativeName>
        <fullName evidence="9">Polynucleotide phosphorylase</fullName>
        <shortName evidence="9">PNPase</shortName>
    </alternativeName>
</protein>
<dbReference type="FunFam" id="2.40.50.140:FF:000023">
    <property type="entry name" value="Polyribonucleotide nucleotidyltransferase"/>
    <property type="match status" value="1"/>
</dbReference>
<dbReference type="SMART" id="SM00322">
    <property type="entry name" value="KH"/>
    <property type="match status" value="1"/>
</dbReference>
<dbReference type="InterPro" id="IPR015847">
    <property type="entry name" value="ExoRNase_PH_dom2"/>
</dbReference>
<dbReference type="GO" id="GO:0006402">
    <property type="term" value="P:mRNA catabolic process"/>
    <property type="evidence" value="ECO:0007669"/>
    <property type="project" value="UniProtKB-UniRule"/>
</dbReference>
<dbReference type="HOGENOM" id="CLU_004217_2_2_7"/>
<comment type="similarity">
    <text evidence="2 9">Belongs to the polyribonucleotide nucleotidyltransferase family.</text>
</comment>
<dbReference type="EC" id="2.7.7.8" evidence="9"/>
<comment type="subcellular location">
    <subcellularLocation>
        <location evidence="1 9">Cytoplasm</location>
    </subcellularLocation>
</comment>
<evidence type="ECO:0000313" key="12">
    <source>
        <dbReference type="EMBL" id="ADK84267.1"/>
    </source>
</evidence>
<keyword evidence="6 9" id="KW-0479">Metal-binding</keyword>
<dbReference type="InterPro" id="IPR036345">
    <property type="entry name" value="ExoRNase_PH_dom2_sf"/>
</dbReference>
<dbReference type="InterPro" id="IPR020568">
    <property type="entry name" value="Ribosomal_Su5_D2-typ_SF"/>
</dbReference>
<dbReference type="InterPro" id="IPR036612">
    <property type="entry name" value="KH_dom_type_1_sf"/>
</dbReference>
<organism evidence="12 13">
    <name type="scientific">Desulfarculus baarsii (strain ATCC 33931 / DSM 2075 / LMG 7858 / VKM B-1802 / 2st14)</name>
    <dbReference type="NCBI Taxonomy" id="644282"/>
    <lineage>
        <taxon>Bacteria</taxon>
        <taxon>Pseudomonadati</taxon>
        <taxon>Thermodesulfobacteriota</taxon>
        <taxon>Desulfarculia</taxon>
        <taxon>Desulfarculales</taxon>
        <taxon>Desulfarculaceae</taxon>
        <taxon>Desulfarculus</taxon>
    </lineage>
</organism>
<sequence length="749" mass="81371">MYKKVATTIGGREFVIETGKIAKQASGAVWVQYGETVVLVTVVGDTNVREGIDFLPLTVDYQEMSYAAGRIPGNFFRREIGRPSEKETLTSRLIDRPVRPRMNKGWTFETQIIATVMSVDRVNEPDVMAMTGASAALMVSDVPFDGPIAGVRVGRVDGQLVLNPTAEQIEKSDLELLVAGSRDAVCMVEGGSLMLGEDEILEAIWFGHAGLQPLLDIQEELAAAVGKPDREFTPPASDDHELTALVAQAAQSAEPSLAEVLSTKPKLERYAKKRLLKKAVLAAMGEAAAGREGQVKEAVEHLIAEGMRTAILEEGRRIDGRTVTEVRPIDCEVGVLPRTHGSALFTRGETQALVVATLGTAGDEQRIESVTEGDVFRHFLLHYNFPPYSVGEAKRLGGPNRRELGHGALARRAVEKILPAKEDFPYCLRCVSEITESNGSSSMASVCGSSMALMDAGVPVSEAVAGVAMGLIKEGDKMVVLTDIMGDEDHLGDMDFKVAGSARGISAVQMDIKISGISKEIMGQALKQAREGRLHILGEMQKAIDNPRQEISILAPRITTIHVPVERIKDIIGPGGKVIRGIQMETEARIDIDDDGTVRVAAVDGAASLRAVEMIKELIQEVEENAVYEGKVVRIMDFGAFVEILPGRDGLIHISELDHTRVRAVTDVIKEGDVVQVKVLGIDDRGKIRLSRKALLPIPEGGVPAPEGDDDRPRYDGPPRGDRPRGDRGPRERNDRNRGDRDRGRRDNR</sequence>
<dbReference type="Pfam" id="PF00575">
    <property type="entry name" value="S1"/>
    <property type="match status" value="1"/>
</dbReference>
<dbReference type="HAMAP" id="MF_01595">
    <property type="entry name" value="PNPase"/>
    <property type="match status" value="1"/>
</dbReference>
<dbReference type="SUPFAM" id="SSF46915">
    <property type="entry name" value="Polynucleotide phosphorylase/guanosine pentaphosphate synthase (PNPase/GPSI), domain 3"/>
    <property type="match status" value="1"/>
</dbReference>
<dbReference type="InterPro" id="IPR004088">
    <property type="entry name" value="KH_dom_type_1"/>
</dbReference>
<dbReference type="Proteomes" id="UP000009047">
    <property type="component" value="Chromosome"/>
</dbReference>
<evidence type="ECO:0000256" key="7">
    <source>
        <dbReference type="ARBA" id="ARBA00022842"/>
    </source>
</evidence>
<dbReference type="SUPFAM" id="SSF55666">
    <property type="entry name" value="Ribonuclease PH domain 2-like"/>
    <property type="match status" value="2"/>
</dbReference>
<dbReference type="InterPro" id="IPR015848">
    <property type="entry name" value="PNPase_PH_RNA-bd_bac/org-type"/>
</dbReference>
<evidence type="ECO:0000313" key="13">
    <source>
        <dbReference type="Proteomes" id="UP000009047"/>
    </source>
</evidence>
<dbReference type="PANTHER" id="PTHR11252:SF0">
    <property type="entry name" value="POLYRIBONUCLEOTIDE NUCLEOTIDYLTRANSFERASE 1, MITOCHONDRIAL"/>
    <property type="match status" value="1"/>
</dbReference>
<dbReference type="SMART" id="SM00316">
    <property type="entry name" value="S1"/>
    <property type="match status" value="1"/>
</dbReference>
<comment type="cofactor">
    <cofactor evidence="9">
        <name>Mg(2+)</name>
        <dbReference type="ChEBI" id="CHEBI:18420"/>
    </cofactor>
</comment>
<dbReference type="Gene3D" id="3.30.1370.10">
    <property type="entry name" value="K Homology domain, type 1"/>
    <property type="match status" value="1"/>
</dbReference>
<dbReference type="Pfam" id="PF01138">
    <property type="entry name" value="RNase_PH"/>
    <property type="match status" value="2"/>
</dbReference>
<dbReference type="EMBL" id="CP002085">
    <property type="protein sequence ID" value="ADK84267.1"/>
    <property type="molecule type" value="Genomic_DNA"/>
</dbReference>
<feature type="region of interest" description="Disordered" evidence="10">
    <location>
        <begin position="698"/>
        <end position="749"/>
    </location>
</feature>
<dbReference type="PIRSF" id="PIRSF005499">
    <property type="entry name" value="PNPase"/>
    <property type="match status" value="1"/>
</dbReference>
<evidence type="ECO:0000256" key="5">
    <source>
        <dbReference type="ARBA" id="ARBA00022695"/>
    </source>
</evidence>
<dbReference type="NCBIfam" id="NF008805">
    <property type="entry name" value="PRK11824.1"/>
    <property type="match status" value="1"/>
</dbReference>
<dbReference type="InterPro" id="IPR003029">
    <property type="entry name" value="S1_domain"/>
</dbReference>
<dbReference type="AlphaFoldDB" id="E1QFD1"/>
<comment type="function">
    <text evidence="9">Involved in mRNA degradation. Catalyzes the phosphorolysis of single-stranded polyribonucleotides processively in the 3'- to 5'-direction.</text>
</comment>
<dbReference type="STRING" id="644282.Deba_0897"/>
<feature type="compositionally biased region" description="Basic and acidic residues" evidence="10">
    <location>
        <begin position="711"/>
        <end position="749"/>
    </location>
</feature>
<evidence type="ECO:0000256" key="8">
    <source>
        <dbReference type="ARBA" id="ARBA00022884"/>
    </source>
</evidence>
<evidence type="ECO:0000256" key="2">
    <source>
        <dbReference type="ARBA" id="ARBA00007404"/>
    </source>
</evidence>
<dbReference type="GO" id="GO:0005829">
    <property type="term" value="C:cytosol"/>
    <property type="evidence" value="ECO:0007669"/>
    <property type="project" value="UniProtKB-ARBA"/>
</dbReference>
<dbReference type="PROSITE" id="PS50084">
    <property type="entry name" value="KH_TYPE_1"/>
    <property type="match status" value="1"/>
</dbReference>
<keyword evidence="5 9" id="KW-0548">Nucleotidyltransferase</keyword>
<comment type="catalytic activity">
    <reaction evidence="9">
        <text>RNA(n+1) + phosphate = RNA(n) + a ribonucleoside 5'-diphosphate</text>
        <dbReference type="Rhea" id="RHEA:22096"/>
        <dbReference type="Rhea" id="RHEA-COMP:14527"/>
        <dbReference type="Rhea" id="RHEA-COMP:17342"/>
        <dbReference type="ChEBI" id="CHEBI:43474"/>
        <dbReference type="ChEBI" id="CHEBI:57930"/>
        <dbReference type="ChEBI" id="CHEBI:140395"/>
        <dbReference type="EC" id="2.7.7.8"/>
    </reaction>
</comment>
<dbReference type="GO" id="GO:0003723">
    <property type="term" value="F:RNA binding"/>
    <property type="evidence" value="ECO:0007669"/>
    <property type="project" value="UniProtKB-UniRule"/>
</dbReference>
<dbReference type="InterPro" id="IPR012162">
    <property type="entry name" value="PNPase"/>
</dbReference>
<evidence type="ECO:0000256" key="4">
    <source>
        <dbReference type="ARBA" id="ARBA00022679"/>
    </source>
</evidence>